<dbReference type="SUPFAM" id="SSF82199">
    <property type="entry name" value="SET domain"/>
    <property type="match status" value="1"/>
</dbReference>
<dbReference type="Gene3D" id="3.90.1410.10">
    <property type="entry name" value="set domain protein methyltransferase, domain 1"/>
    <property type="match status" value="1"/>
</dbReference>
<dbReference type="Proteomes" id="UP001153069">
    <property type="component" value="Unassembled WGS sequence"/>
</dbReference>
<dbReference type="OrthoDB" id="441812at2759"/>
<dbReference type="InterPro" id="IPR050600">
    <property type="entry name" value="SETD3_SETD6_MTase"/>
</dbReference>
<feature type="chain" id="PRO_5040511862" evidence="1">
    <location>
        <begin position="23"/>
        <end position="439"/>
    </location>
</feature>
<dbReference type="InterPro" id="IPR001214">
    <property type="entry name" value="SET_dom"/>
</dbReference>
<evidence type="ECO:0000256" key="1">
    <source>
        <dbReference type="SAM" id="SignalP"/>
    </source>
</evidence>
<evidence type="ECO:0000313" key="3">
    <source>
        <dbReference type="EMBL" id="CAB9496425.1"/>
    </source>
</evidence>
<proteinExistence type="predicted"/>
<keyword evidence="1" id="KW-0732">Signal</keyword>
<evidence type="ECO:0000313" key="4">
    <source>
        <dbReference type="Proteomes" id="UP001153069"/>
    </source>
</evidence>
<feature type="domain" description="SET" evidence="2">
    <location>
        <begin position="42"/>
        <end position="274"/>
    </location>
</feature>
<evidence type="ECO:0000259" key="2">
    <source>
        <dbReference type="PROSITE" id="PS50280"/>
    </source>
</evidence>
<dbReference type="EMBL" id="CAICTM010000005">
    <property type="protein sequence ID" value="CAB9496425.1"/>
    <property type="molecule type" value="Genomic_DNA"/>
</dbReference>
<dbReference type="CDD" id="cd10527">
    <property type="entry name" value="SET_LSMT"/>
    <property type="match status" value="1"/>
</dbReference>
<dbReference type="PANTHER" id="PTHR13271:SF123">
    <property type="entry name" value="RIBULOSE-1,5-BISPHOSPHATE CARBOXYLASE_OXYGENASE SMALL SUBUNIT N-METHYLTRANSFERASE I-RELATED"/>
    <property type="match status" value="1"/>
</dbReference>
<dbReference type="InterPro" id="IPR046341">
    <property type="entry name" value="SET_dom_sf"/>
</dbReference>
<comment type="caution">
    <text evidence="3">The sequence shown here is derived from an EMBL/GenBank/DDBJ whole genome shotgun (WGS) entry which is preliminary data.</text>
</comment>
<dbReference type="PANTHER" id="PTHR13271">
    <property type="entry name" value="UNCHARACTERIZED PUTATIVE METHYLTRANSFERASE"/>
    <property type="match status" value="1"/>
</dbReference>
<keyword evidence="4" id="KW-1185">Reference proteome</keyword>
<reference evidence="3" key="1">
    <citation type="submission" date="2020-06" db="EMBL/GenBank/DDBJ databases">
        <authorList>
            <consortium name="Plant Systems Biology data submission"/>
        </authorList>
    </citation>
    <scope>NUCLEOTIDE SEQUENCE</scope>
    <source>
        <strain evidence="3">D6</strain>
    </source>
</reference>
<accession>A0A9N8D726</accession>
<dbReference type="AlphaFoldDB" id="A0A9N8D726"/>
<gene>
    <name evidence="3" type="ORF">SEMRO_5_G004000.1</name>
</gene>
<name>A0A9N8D726_9STRA</name>
<dbReference type="PROSITE" id="PS50280">
    <property type="entry name" value="SET"/>
    <property type="match status" value="1"/>
</dbReference>
<feature type="signal peptide" evidence="1">
    <location>
        <begin position="1"/>
        <end position="22"/>
    </location>
</feature>
<organism evidence="3 4">
    <name type="scientific">Seminavis robusta</name>
    <dbReference type="NCBI Taxonomy" id="568900"/>
    <lineage>
        <taxon>Eukaryota</taxon>
        <taxon>Sar</taxon>
        <taxon>Stramenopiles</taxon>
        <taxon>Ochrophyta</taxon>
        <taxon>Bacillariophyta</taxon>
        <taxon>Bacillariophyceae</taxon>
        <taxon>Bacillariophycidae</taxon>
        <taxon>Naviculales</taxon>
        <taxon>Naviculaceae</taxon>
        <taxon>Seminavis</taxon>
    </lineage>
</organism>
<sequence>MVPLVWLCPLLLIILCGSNTRAVVALSSIETPPWLTSQLAEFDLQVHGFPETGRGLETTRDRSAGEVLIRVPQDNAVTVSSLLRKYPILSQAANRSIQEFKVQLTDEQILAVGILLLKHDGDPYAISLPPQHSVLQMPTEFLAWFPHAYRKLIQAYQHHCLFLHGSVLPALSSSNDNDNDNDDNHQLKLPIKITEEDFYWAFATVRSRCVGMDGPDDEGIRTGGDGEIRVMLPGFDLLNHRFGAQTKPYQDDDNYVIQSNNDYKKGEQVYISYSDQRQNLKMLMTYGFCVPHNPTKVVLLDYEDVLHACAMARPQYFNPTVQGQVWQLLGKLDKQRDLLSFQDGIPDTTLKEGIQVMAELQKQFLTEPDASFSNDVLEALLEARRTQVKHGIEQITQAQQQKDIEADWMPMASSIRVLLEEELQFLDQTSSTTSTVCDE</sequence>
<protein>
    <submittedName>
        <fullName evidence="3">SET domain containing 4</fullName>
    </submittedName>
</protein>
<dbReference type="GO" id="GO:0016279">
    <property type="term" value="F:protein-lysine N-methyltransferase activity"/>
    <property type="evidence" value="ECO:0007669"/>
    <property type="project" value="TreeGrafter"/>
</dbReference>